<feature type="compositionally biased region" description="Basic and acidic residues" evidence="1">
    <location>
        <begin position="1284"/>
        <end position="1303"/>
    </location>
</feature>
<feature type="compositionally biased region" description="Polar residues" evidence="1">
    <location>
        <begin position="1565"/>
        <end position="1581"/>
    </location>
</feature>
<feature type="compositionally biased region" description="Low complexity" evidence="1">
    <location>
        <begin position="718"/>
        <end position="737"/>
    </location>
</feature>
<evidence type="ECO:0000313" key="4">
    <source>
        <dbReference type="Proteomes" id="UP000192596"/>
    </source>
</evidence>
<gene>
    <name evidence="3" type="ORF">B0A48_09493</name>
</gene>
<evidence type="ECO:0000313" key="3">
    <source>
        <dbReference type="EMBL" id="OQO04571.1"/>
    </source>
</evidence>
<evidence type="ECO:0000259" key="2">
    <source>
        <dbReference type="Pfam" id="PF03399"/>
    </source>
</evidence>
<dbReference type="InterPro" id="IPR045107">
    <property type="entry name" value="SAC3/GANP/THP3"/>
</dbReference>
<proteinExistence type="predicted"/>
<feature type="region of interest" description="Disordered" evidence="1">
    <location>
        <begin position="1"/>
        <end position="76"/>
    </location>
</feature>
<feature type="region of interest" description="Disordered" evidence="1">
    <location>
        <begin position="1216"/>
        <end position="1244"/>
    </location>
</feature>
<dbReference type="GO" id="GO:0005737">
    <property type="term" value="C:cytoplasm"/>
    <property type="evidence" value="ECO:0007669"/>
    <property type="project" value="TreeGrafter"/>
</dbReference>
<dbReference type="GO" id="GO:0006406">
    <property type="term" value="P:mRNA export from nucleus"/>
    <property type="evidence" value="ECO:0007669"/>
    <property type="project" value="TreeGrafter"/>
</dbReference>
<feature type="compositionally biased region" description="Acidic residues" evidence="1">
    <location>
        <begin position="1584"/>
        <end position="1631"/>
    </location>
</feature>
<feature type="region of interest" description="Disordered" evidence="1">
    <location>
        <begin position="977"/>
        <end position="1103"/>
    </location>
</feature>
<evidence type="ECO:0000256" key="1">
    <source>
        <dbReference type="SAM" id="MobiDB-lite"/>
    </source>
</evidence>
<feature type="compositionally biased region" description="Polar residues" evidence="1">
    <location>
        <begin position="67"/>
        <end position="76"/>
    </location>
</feature>
<feature type="compositionally biased region" description="Polar residues" evidence="1">
    <location>
        <begin position="993"/>
        <end position="1029"/>
    </location>
</feature>
<protein>
    <recommendedName>
        <fullName evidence="2">SAC3/GANP/THP3 conserved domain-containing protein</fullName>
    </recommendedName>
</protein>
<keyword evidence="4" id="KW-1185">Reference proteome</keyword>
<feature type="domain" description="SAC3/GANP/THP3 conserved" evidence="2">
    <location>
        <begin position="125"/>
        <end position="445"/>
    </location>
</feature>
<feature type="compositionally biased region" description="Polar residues" evidence="1">
    <location>
        <begin position="738"/>
        <end position="758"/>
    </location>
</feature>
<name>A0A1V8SZX5_9PEZI</name>
<sequence length="1670" mass="180004">MSSSSRGTRARAAPRGMSNARGRGVASRGSISRGDFSTASGPATTTSRAAPVSRGDARTNGIARQTGKGNSVASTRGTWPERYEKLERARKVERAQAIQNGEIQDPDKPRALSEAITPVGKCMDMCAEYERVERVVQKDIWAEETDPNTSAYTTLDREPDEAHMVKKFRRSAAGIEEQLPSDLRPPPVLQKTCDYLFNEVIGNAVDIAKVHHFVWDRTRAIRNDFSIQQISDADGLRIAIDCYERIARFHILSLHQLALPEPPYDKYDWQQEREQLDRTLLSLVQYYDDSRGKVELLNEAEFRSYLIIFQLQDPIPDLEDRVQTWSPHIVQHPRVRKALRLYAAACNTKDLQGPLKPGSAHVVAQQDWQRFWALLQSPRTSYLTACVAEIYFNMIRSMALQGLLRSSNQRSLSGEYTVDEMISILALNDVEELETFCGSHGITLTPETGGERYIDFSGLKGRQTLPNPVTALPKQMKTALVESKRFGRSFPAVIDGMSVKDAQGAGLLIQGEDDMMGDIIDHGTANARDAEEAEGGNAGDSLFMPETATPQTKSAPQTQGLLNQNAPFGCTKPPATGAQSSTFSFGQPATVTPGFGAPSTGSTLFAPKSTNSISSASKFNFLAPAAKEETSKSAPAPKSNGFNFTAVPANPGPAKPAAFGGFSFASGATPAADPKPSGSTLFGSNNGASTQSQSVPSFSFGQSTAKPSGPFVEEGADDTTTAPSSDPDPATPHPATSGFSFSQPAISSPFSFATTTPDTGHKPLPKFDFATPATAKSAALVPAAPEVFSNTPDPTPKPRESSVTASSAPRSFDFKPIQSKPSTDKPPFPSAGRRSSGSDFSNKPSHPSPLAHSFTATSETTASEVIPQIQQATIKVSAPTPQQPVTQPSTHQLVKAKAVPDLDSVLTAVANELTLAWSYGFLDQYTNFVASRVITDVQEKLHLERITAEADEFRTKVLSFRYGKLWRDICRHNRLRRQGRDKRKRAQQRLAESRSQASETVSLADTGSVTGSRLGTNPQSTMGTSQSRQEVVDRMFQSSVLGRRSSTAGNGIDARGGRKRPTSSHGRGGSTMSNFSGHKRLKSTSHVDGNGRVAKPGLTPRSDPQQAAFLASLSGPPPAVSTTRTNYFRLKAAGYSIAPGAAKVTPALKRTYGQMSQSPLAPTNKAPSALGSIQSTPASAERSLIRRPSTGSGKSAKINEEDAALFARLKAARERLNHSAPKPSDTADPPAPLGNSHGSLTRYESPSLVKARADARLKLSQSASTSEIPAYRLRESKFVPREQYGKAFDRSKELRESRSREGSRPQSIAPSPYGASANNATTGQPSRTTAYHATPTRVPASGDLGSSLGVANAYPGKAVEQLNSYGDNKPSITKQISARLSLPTYVPPACKSQSQAGILASKPAIPADESSNSAVAPAIEQWRSQLDFNTALPTSQTFPDNESTASQVLDLENGYGSFEPSFTKVGYEDHTVQPSQIGNSLSASFGPVNGYAQPDDSCKLQFAQRNGHKSDHSFVNTQHEDEGEGYSQHQADELAHSYGHANPFALLANEDDEDEEESGDDPDPIQSSAVPGSYQYTQPQPQYFDDDEPDDSEDDDDDIEDEGEDGEREEYDESDEEGDSGDDESGEDDEGQYAQYDPRLARRQVPPPAQPVSVLKTVGHTESDAIELSD</sequence>
<comment type="caution">
    <text evidence="3">The sequence shown here is derived from an EMBL/GenBank/DDBJ whole genome shotgun (WGS) entry which is preliminary data.</text>
</comment>
<dbReference type="InParanoid" id="A0A1V8SZX5"/>
<feature type="compositionally biased region" description="Polar residues" evidence="1">
    <location>
        <begin position="1036"/>
        <end position="1049"/>
    </location>
</feature>
<dbReference type="PANTHER" id="PTHR12436:SF3">
    <property type="entry name" value="GERMINAL-CENTER ASSOCIATED NUCLEAR PROTEIN"/>
    <property type="match status" value="1"/>
</dbReference>
<reference evidence="4" key="1">
    <citation type="submission" date="2017-03" db="EMBL/GenBank/DDBJ databases">
        <title>Genomes of endolithic fungi from Antarctica.</title>
        <authorList>
            <person name="Coleine C."/>
            <person name="Masonjones S."/>
            <person name="Stajich J.E."/>
        </authorList>
    </citation>
    <scope>NUCLEOTIDE SEQUENCE [LARGE SCALE GENOMIC DNA]</scope>
    <source>
        <strain evidence="4">CCFEE 5527</strain>
    </source>
</reference>
<dbReference type="PANTHER" id="PTHR12436">
    <property type="entry name" value="80 KDA MCM3-ASSOCIATED PROTEIN"/>
    <property type="match status" value="1"/>
</dbReference>
<dbReference type="GO" id="GO:0070390">
    <property type="term" value="C:transcription export complex 2"/>
    <property type="evidence" value="ECO:0007669"/>
    <property type="project" value="TreeGrafter"/>
</dbReference>
<dbReference type="STRING" id="1507870.A0A1V8SZX5"/>
<feature type="compositionally biased region" description="Polar residues" evidence="1">
    <location>
        <begin position="833"/>
        <end position="845"/>
    </location>
</feature>
<accession>A0A1V8SZX5</accession>
<feature type="compositionally biased region" description="Polar residues" evidence="1">
    <location>
        <begin position="677"/>
        <end position="706"/>
    </location>
</feature>
<dbReference type="EMBL" id="NAJO01000021">
    <property type="protein sequence ID" value="OQO04571.1"/>
    <property type="molecule type" value="Genomic_DNA"/>
</dbReference>
<dbReference type="Pfam" id="PF03399">
    <property type="entry name" value="SAC3_GANP"/>
    <property type="match status" value="1"/>
</dbReference>
<feature type="region of interest" description="Disordered" evidence="1">
    <location>
        <begin position="1504"/>
        <end position="1670"/>
    </location>
</feature>
<feature type="compositionally biased region" description="Basic residues" evidence="1">
    <location>
        <begin position="977"/>
        <end position="987"/>
    </location>
</feature>
<feature type="compositionally biased region" description="Acidic residues" evidence="1">
    <location>
        <begin position="1549"/>
        <end position="1563"/>
    </location>
</feature>
<feature type="region of interest" description="Disordered" evidence="1">
    <location>
        <begin position="1284"/>
        <end position="1342"/>
    </location>
</feature>
<dbReference type="OrthoDB" id="264795at2759"/>
<feature type="compositionally biased region" description="Low complexity" evidence="1">
    <location>
        <begin position="1"/>
        <end position="15"/>
    </location>
</feature>
<feature type="region of interest" description="Disordered" evidence="1">
    <location>
        <begin position="668"/>
        <end position="768"/>
    </location>
</feature>
<feature type="compositionally biased region" description="Polar residues" evidence="1">
    <location>
        <begin position="1316"/>
        <end position="1331"/>
    </location>
</feature>
<feature type="region of interest" description="Disordered" evidence="1">
    <location>
        <begin position="784"/>
        <end position="862"/>
    </location>
</feature>
<dbReference type="Proteomes" id="UP000192596">
    <property type="component" value="Unassembled WGS sequence"/>
</dbReference>
<feature type="region of interest" description="Disordered" evidence="1">
    <location>
        <begin position="1155"/>
        <end position="1199"/>
    </location>
</feature>
<organism evidence="3 4">
    <name type="scientific">Cryoendolithus antarcticus</name>
    <dbReference type="NCBI Taxonomy" id="1507870"/>
    <lineage>
        <taxon>Eukaryota</taxon>
        <taxon>Fungi</taxon>
        <taxon>Dikarya</taxon>
        <taxon>Ascomycota</taxon>
        <taxon>Pezizomycotina</taxon>
        <taxon>Dothideomycetes</taxon>
        <taxon>Dothideomycetidae</taxon>
        <taxon>Cladosporiales</taxon>
        <taxon>Cladosporiaceae</taxon>
        <taxon>Cryoendolithus</taxon>
    </lineage>
</organism>
<dbReference type="Gene3D" id="1.25.40.990">
    <property type="match status" value="1"/>
</dbReference>
<feature type="compositionally biased region" description="Polar residues" evidence="1">
    <location>
        <begin position="35"/>
        <end position="48"/>
    </location>
</feature>
<dbReference type="InterPro" id="IPR005062">
    <property type="entry name" value="SAC3/GANP/THP3_conserved"/>
</dbReference>